<evidence type="ECO:0000256" key="8">
    <source>
        <dbReference type="RuleBase" id="RU003905"/>
    </source>
</evidence>
<evidence type="ECO:0000313" key="10">
    <source>
        <dbReference type="EMBL" id="MBD1400230.1"/>
    </source>
</evidence>
<dbReference type="Proteomes" id="UP000632828">
    <property type="component" value="Unassembled WGS sequence"/>
</dbReference>
<dbReference type="InterPro" id="IPR019926">
    <property type="entry name" value="Ribosomal_uL3_CS"/>
</dbReference>
<accession>A0A8J6UI47</accession>
<keyword evidence="11" id="KW-1185">Reference proteome</keyword>
<organism evidence="10 11">
    <name type="scientific">Pelovirga terrestris</name>
    <dbReference type="NCBI Taxonomy" id="2771352"/>
    <lineage>
        <taxon>Bacteria</taxon>
        <taxon>Pseudomonadati</taxon>
        <taxon>Thermodesulfobacteriota</taxon>
        <taxon>Desulfuromonadia</taxon>
        <taxon>Geobacterales</taxon>
        <taxon>Geobacteraceae</taxon>
        <taxon>Pelovirga</taxon>
    </lineage>
</organism>
<evidence type="ECO:0000256" key="9">
    <source>
        <dbReference type="RuleBase" id="RU003906"/>
    </source>
</evidence>
<evidence type="ECO:0000256" key="1">
    <source>
        <dbReference type="ARBA" id="ARBA00006540"/>
    </source>
</evidence>
<dbReference type="GO" id="GO:0003735">
    <property type="term" value="F:structural constituent of ribosome"/>
    <property type="evidence" value="ECO:0007669"/>
    <property type="project" value="UniProtKB-UniRule"/>
</dbReference>
<dbReference type="HAMAP" id="MF_01325_B">
    <property type="entry name" value="Ribosomal_uL3_B"/>
    <property type="match status" value="1"/>
</dbReference>
<evidence type="ECO:0000256" key="4">
    <source>
        <dbReference type="ARBA" id="ARBA00022980"/>
    </source>
</evidence>
<dbReference type="Pfam" id="PF00297">
    <property type="entry name" value="Ribosomal_L3"/>
    <property type="match status" value="1"/>
</dbReference>
<comment type="subunit">
    <text evidence="7 9">Part of the 50S ribosomal subunit. Forms a cluster with proteins L14 and L19.</text>
</comment>
<dbReference type="InterPro" id="IPR009000">
    <property type="entry name" value="Transl_B-barrel_sf"/>
</dbReference>
<proteinExistence type="inferred from homology"/>
<evidence type="ECO:0000256" key="6">
    <source>
        <dbReference type="ARBA" id="ARBA00035243"/>
    </source>
</evidence>
<reference evidence="10" key="1">
    <citation type="submission" date="2020-09" db="EMBL/GenBank/DDBJ databases">
        <title>Pelobacter alkaliphilus sp. nov., a novel anaerobic arsenate-reducing bacterium from terrestrial mud volcano.</title>
        <authorList>
            <person name="Khomyakova M.A."/>
            <person name="Merkel A.Y."/>
            <person name="Slobodkin A.I."/>
        </authorList>
    </citation>
    <scope>NUCLEOTIDE SEQUENCE</scope>
    <source>
        <strain evidence="10">M08fum</strain>
    </source>
</reference>
<dbReference type="Gene3D" id="2.40.30.10">
    <property type="entry name" value="Translation factors"/>
    <property type="match status" value="1"/>
</dbReference>
<keyword evidence="5 7" id="KW-0687">Ribonucleoprotein</keyword>
<evidence type="ECO:0000256" key="5">
    <source>
        <dbReference type="ARBA" id="ARBA00023274"/>
    </source>
</evidence>
<evidence type="ECO:0000256" key="3">
    <source>
        <dbReference type="ARBA" id="ARBA00022884"/>
    </source>
</evidence>
<dbReference type="GO" id="GO:0006412">
    <property type="term" value="P:translation"/>
    <property type="evidence" value="ECO:0007669"/>
    <property type="project" value="UniProtKB-UniRule"/>
</dbReference>
<name>A0A8J6UI47_9BACT</name>
<dbReference type="InterPro" id="IPR000597">
    <property type="entry name" value="Ribosomal_uL3"/>
</dbReference>
<comment type="caution">
    <text evidence="10">The sequence shown here is derived from an EMBL/GenBank/DDBJ whole genome shotgun (WGS) entry which is preliminary data.</text>
</comment>
<dbReference type="Gene3D" id="3.30.160.810">
    <property type="match status" value="1"/>
</dbReference>
<dbReference type="EMBL" id="JACWUN010000005">
    <property type="protein sequence ID" value="MBD1400230.1"/>
    <property type="molecule type" value="Genomic_DNA"/>
</dbReference>
<dbReference type="SUPFAM" id="SSF50447">
    <property type="entry name" value="Translation proteins"/>
    <property type="match status" value="1"/>
</dbReference>
<evidence type="ECO:0000256" key="2">
    <source>
        <dbReference type="ARBA" id="ARBA00022730"/>
    </source>
</evidence>
<dbReference type="GO" id="GO:0019843">
    <property type="term" value="F:rRNA binding"/>
    <property type="evidence" value="ECO:0007669"/>
    <property type="project" value="UniProtKB-UniRule"/>
</dbReference>
<dbReference type="NCBIfam" id="TIGR03625">
    <property type="entry name" value="L3_bact"/>
    <property type="match status" value="1"/>
</dbReference>
<dbReference type="FunFam" id="2.40.30.10:FF:000004">
    <property type="entry name" value="50S ribosomal protein L3"/>
    <property type="match status" value="1"/>
</dbReference>
<dbReference type="FunFam" id="3.30.160.810:FF:000001">
    <property type="entry name" value="50S ribosomal protein L3"/>
    <property type="match status" value="1"/>
</dbReference>
<evidence type="ECO:0000256" key="7">
    <source>
        <dbReference type="HAMAP-Rule" id="MF_01325"/>
    </source>
</evidence>
<protein>
    <recommendedName>
        <fullName evidence="6 7">Large ribosomal subunit protein uL3</fullName>
    </recommendedName>
</protein>
<dbReference type="PANTHER" id="PTHR11229">
    <property type="entry name" value="50S RIBOSOMAL PROTEIN L3"/>
    <property type="match status" value="1"/>
</dbReference>
<dbReference type="PROSITE" id="PS00474">
    <property type="entry name" value="RIBOSOMAL_L3"/>
    <property type="match status" value="1"/>
</dbReference>
<comment type="similarity">
    <text evidence="1 7 8">Belongs to the universal ribosomal protein uL3 family.</text>
</comment>
<dbReference type="RefSeq" id="WP_191154502.1">
    <property type="nucleotide sequence ID" value="NZ_JACWUN010000005.1"/>
</dbReference>
<keyword evidence="2 7" id="KW-0699">rRNA-binding</keyword>
<sequence length="207" mass="21936">MINGLLGKKIGMSQTYAADGRRIPVTVIEAGPCTVLQLKTVGTDGYDAAQLGFGVKSAHRVNKPEMGHFKKAGQGAFAFVREFQTAGTCAVGDQFSCDIFKPGDRIDVTATSKGKGFQGVIKRWGFSGGRASHGSMFKRRTGSIGQSATPARVVKGKKMPGQMGNQRTTTQNLVVVDVRPEQNLILVCGAVPGPKNGLVEIRKGIKA</sequence>
<dbReference type="PANTHER" id="PTHR11229:SF16">
    <property type="entry name" value="LARGE RIBOSOMAL SUBUNIT PROTEIN UL3C"/>
    <property type="match status" value="1"/>
</dbReference>
<keyword evidence="4 7" id="KW-0689">Ribosomal protein</keyword>
<comment type="function">
    <text evidence="7 9">One of the primary rRNA binding proteins, it binds directly near the 3'-end of the 23S rRNA, where it nucleates assembly of the 50S subunit.</text>
</comment>
<keyword evidence="3 7" id="KW-0694">RNA-binding</keyword>
<evidence type="ECO:0000313" key="11">
    <source>
        <dbReference type="Proteomes" id="UP000632828"/>
    </source>
</evidence>
<gene>
    <name evidence="7 10" type="primary">rplC</name>
    <name evidence="10" type="ORF">ICT70_06045</name>
</gene>
<dbReference type="GO" id="GO:0022625">
    <property type="term" value="C:cytosolic large ribosomal subunit"/>
    <property type="evidence" value="ECO:0007669"/>
    <property type="project" value="TreeGrafter"/>
</dbReference>
<dbReference type="InterPro" id="IPR019927">
    <property type="entry name" value="Ribosomal_uL3_bac/org-type"/>
</dbReference>
<dbReference type="AlphaFoldDB" id="A0A8J6UI47"/>